<dbReference type="FunFam" id="1.25.40.470:FF:000002">
    <property type="entry name" value="Coatomer subunit alpha"/>
    <property type="match status" value="1"/>
</dbReference>
<dbReference type="Gene3D" id="1.25.40.470">
    <property type="match status" value="1"/>
</dbReference>
<keyword evidence="4 11" id="KW-0853">WD repeat</keyword>
<keyword evidence="2 10" id="KW-0813">Transport</keyword>
<evidence type="ECO:0000256" key="10">
    <source>
        <dbReference type="PIRNR" id="PIRNR003354"/>
    </source>
</evidence>
<dbReference type="SMART" id="SM00320">
    <property type="entry name" value="WD40"/>
    <property type="match status" value="6"/>
</dbReference>
<comment type="subcellular location">
    <subcellularLocation>
        <location evidence="10">Cytoplasm</location>
    </subcellularLocation>
    <subcellularLocation>
        <location evidence="1 10">Golgi apparatus membrane</location>
        <topology evidence="1 10">Peripheral membrane protein</topology>
        <orientation evidence="1">Cytoplasmic side</orientation>
    </subcellularLocation>
</comment>
<dbReference type="GO" id="GO:0000139">
    <property type="term" value="C:Golgi membrane"/>
    <property type="evidence" value="ECO:0007669"/>
    <property type="project" value="UniProtKB-SubCell"/>
</dbReference>
<dbReference type="EMBL" id="BTGC01000008">
    <property type="protein sequence ID" value="GMM52703.1"/>
    <property type="molecule type" value="Genomic_DNA"/>
</dbReference>
<keyword evidence="3 10" id="KW-0963">Cytoplasm</keyword>
<evidence type="ECO:0000259" key="14">
    <source>
        <dbReference type="Pfam" id="PF23953"/>
    </source>
</evidence>
<evidence type="ECO:0000256" key="6">
    <source>
        <dbReference type="ARBA" id="ARBA00022892"/>
    </source>
</evidence>
<comment type="subunit">
    <text evidence="10">Oligomeric complex that consists of at least the alpha, beta, beta', gamma, delta, epsilon and zeta subunits.</text>
</comment>
<evidence type="ECO:0000259" key="13">
    <source>
        <dbReference type="Pfam" id="PF06957"/>
    </source>
</evidence>
<feature type="repeat" description="WD" evidence="11">
    <location>
        <begin position="228"/>
        <end position="259"/>
    </location>
</feature>
<dbReference type="InterPro" id="IPR020472">
    <property type="entry name" value="WD40_PAC1"/>
</dbReference>
<dbReference type="InterPro" id="IPR019775">
    <property type="entry name" value="WD40_repeat_CS"/>
</dbReference>
<gene>
    <name evidence="15" type="ORF">DASB73_036660</name>
</gene>
<organism evidence="15 16">
    <name type="scientific">Starmerella bacillaris</name>
    <name type="common">Yeast</name>
    <name type="synonym">Candida zemplinina</name>
    <dbReference type="NCBI Taxonomy" id="1247836"/>
    <lineage>
        <taxon>Eukaryota</taxon>
        <taxon>Fungi</taxon>
        <taxon>Dikarya</taxon>
        <taxon>Ascomycota</taxon>
        <taxon>Saccharomycotina</taxon>
        <taxon>Dipodascomycetes</taxon>
        <taxon>Dipodascales</taxon>
        <taxon>Trichomonascaceae</taxon>
        <taxon>Starmerella</taxon>
    </lineage>
</organism>
<evidence type="ECO:0000313" key="15">
    <source>
        <dbReference type="EMBL" id="GMM52703.1"/>
    </source>
</evidence>
<keyword evidence="5" id="KW-0677">Repeat</keyword>
<dbReference type="InterPro" id="IPR050844">
    <property type="entry name" value="Coatomer_complex_subunit"/>
</dbReference>
<evidence type="ECO:0000256" key="3">
    <source>
        <dbReference type="ARBA" id="ARBA00022490"/>
    </source>
</evidence>
<feature type="repeat" description="WD" evidence="11">
    <location>
        <begin position="133"/>
        <end position="167"/>
    </location>
</feature>
<keyword evidence="8 10" id="KW-0333">Golgi apparatus</keyword>
<proteinExistence type="predicted"/>
<dbReference type="InterPro" id="IPR036322">
    <property type="entry name" value="WD40_repeat_dom_sf"/>
</dbReference>
<evidence type="ECO:0000256" key="1">
    <source>
        <dbReference type="ARBA" id="ARBA00004255"/>
    </source>
</evidence>
<keyword evidence="9 10" id="KW-0472">Membrane</keyword>
<evidence type="ECO:0000256" key="5">
    <source>
        <dbReference type="ARBA" id="ARBA00022737"/>
    </source>
</evidence>
<sequence length="1206" mass="134523">MRMLTKFESRSSRAKAVAFHPTRPWVLVALYSSTIQLWDYRMGAIIDRFEGHKGPVRGLDVHPTQNMFVSCGDDQLLRVWSLSERRLLFTLEGHQDYVRTAFFHKELPWIVSASDDQTVRIWDWQSRKEIATLTGHNHWVSCAIFHPTEDLIISTSLDTTVRAWDISVLRRRYAAPGFLADVDNIARLGGASVPGMPGSVPPGMSNFGPTSIFGDDMFNTELTTKFILEGHDRGVTWVACHETQPFILTASDDKTLKLWRFSGSVAWEVDTLRGHRDEVTACAFHPFADVVVSCSTDETIRTWDLNTRSLIKTFQRERVKAESADRYWALRFHPKINLAAAALDTGAEVFKFERERPAYVASPELLFIGRDSVLKNAKNETVVDLSKNDDFKSLEPLDLSFNSAENTALLTLTAGNTKDERNSYALIPLAKTRSSTAPTVTRSSCLQALFISRNRFCVLVNPTELEIRDMENKLTKSLTLPVETKKIAPAMQGHVLLLASNSVVLFDIQQRLVVAKLQVKNVKYAHWSPSGAHVALVQKHDITIASKKLEKVAQVFETIRIKSVCWDAVLPVLVYSTFSHLKYALMNGDNGILRTLDETLYIVGSHSRNVTALTRGSQALKLDIDPTEYRFKLALVSSNFAEVSKLIQNSSLVGQSIISYLQKRGYPEIALEFVQDPQTRLDLAVESGNLKVASEVAAQLQGPAYDEILATAALEQGNHDILEDVFLRQRDFDKLAFIYLVTGNRSRLQKLEQLAMQRDDASLRFQTSLFLKSAETRVQLLKDARLAPLAYALAKSNGLTDEAEQLLEESEVNADDVHITTFDKTPTAAIAHETWKENWPVKTPTTVNILDLASLSINDSTATAEITESIPADAEDLVLSGDEDLGDEWDLEEQLEEDDLEIDESAVSSVTDEWVRISSLPADHIAAGSFETAFQLLSRQIGVCKFDVLKERFMDVYQANKMAVSGHESLPSVPVYVTRGPDNVLPYIPGFDQLQDRLNEAFAQVKSNQLELAVDSFRSILQTTATIAVENEQDDAQVHKVIETCKNYIIAFSIELKRRSLPSDDVKRNIELAAYFTKPRLRNAHAILALRTAIVQASNAKNYSLASHFASEYLKLDSSSATAEKMRKNKSRWDSAKTMDAVDINFDTVAEFDIDPISLSPIYGNQPSVVEPLTGAKYHASNNGEVCAITGFTQVGASASGLRLRA</sequence>
<dbReference type="Gene3D" id="2.130.10.10">
    <property type="entry name" value="YVTN repeat-like/Quinoprotein amine dehydrogenase"/>
    <property type="match status" value="1"/>
</dbReference>
<dbReference type="AlphaFoldDB" id="A0AAV5RNH4"/>
<dbReference type="InterPro" id="IPR006692">
    <property type="entry name" value="Beta-prop_COPA/B_2nd"/>
</dbReference>
<dbReference type="PROSITE" id="PS50082">
    <property type="entry name" value="WD_REPEATS_2"/>
    <property type="match status" value="5"/>
</dbReference>
<dbReference type="InterPro" id="IPR056176">
    <property type="entry name" value="TPR_COPA_B"/>
</dbReference>
<dbReference type="PROSITE" id="PS50294">
    <property type="entry name" value="WD_REPEATS_REGION"/>
    <property type="match status" value="5"/>
</dbReference>
<dbReference type="PRINTS" id="PR00320">
    <property type="entry name" value="GPROTEINBRPT"/>
</dbReference>
<dbReference type="PROSITE" id="PS00678">
    <property type="entry name" value="WD_REPEATS_1"/>
    <property type="match status" value="2"/>
</dbReference>
<dbReference type="GO" id="GO:0006891">
    <property type="term" value="P:intra-Golgi vesicle-mediated transport"/>
    <property type="evidence" value="ECO:0007669"/>
    <property type="project" value="TreeGrafter"/>
</dbReference>
<accession>A0AAV5RNH4</accession>
<dbReference type="GO" id="GO:0006886">
    <property type="term" value="P:intracellular protein transport"/>
    <property type="evidence" value="ECO:0007669"/>
    <property type="project" value="UniProtKB-UniRule"/>
</dbReference>
<dbReference type="Pfam" id="PF00400">
    <property type="entry name" value="WD40"/>
    <property type="match status" value="5"/>
</dbReference>
<protein>
    <recommendedName>
        <fullName evidence="10">Coatomer subunit alpha</fullName>
    </recommendedName>
</protein>
<dbReference type="Pfam" id="PF04053">
    <property type="entry name" value="B-prop_COPA_B_2nd"/>
    <property type="match status" value="1"/>
</dbReference>
<feature type="repeat" description="WD" evidence="11">
    <location>
        <begin position="272"/>
        <end position="313"/>
    </location>
</feature>
<evidence type="ECO:0000256" key="7">
    <source>
        <dbReference type="ARBA" id="ARBA00022927"/>
    </source>
</evidence>
<feature type="repeat" description="WD" evidence="11">
    <location>
        <begin position="91"/>
        <end position="132"/>
    </location>
</feature>
<dbReference type="PANTHER" id="PTHR19876:SF1">
    <property type="entry name" value="COATOMER SUBUNIT ALPHA"/>
    <property type="match status" value="1"/>
</dbReference>
<evidence type="ECO:0000256" key="2">
    <source>
        <dbReference type="ARBA" id="ARBA00022448"/>
    </source>
</evidence>
<feature type="domain" description="COPA/B TPR" evidence="14">
    <location>
        <begin position="655"/>
        <end position="796"/>
    </location>
</feature>
<dbReference type="CDD" id="cd00200">
    <property type="entry name" value="WD40"/>
    <property type="match status" value="1"/>
</dbReference>
<dbReference type="GO" id="GO:0006888">
    <property type="term" value="P:endoplasmic reticulum to Golgi vesicle-mediated transport"/>
    <property type="evidence" value="ECO:0007669"/>
    <property type="project" value="InterPro"/>
</dbReference>
<evidence type="ECO:0000256" key="4">
    <source>
        <dbReference type="ARBA" id="ARBA00022574"/>
    </source>
</evidence>
<dbReference type="GO" id="GO:0006890">
    <property type="term" value="P:retrograde vesicle-mediated transport, Golgi to endoplasmic reticulum"/>
    <property type="evidence" value="ECO:0007669"/>
    <property type="project" value="TreeGrafter"/>
</dbReference>
<dbReference type="InterPro" id="IPR016391">
    <property type="entry name" value="Coatomer_asu"/>
</dbReference>
<dbReference type="Pfam" id="PF06957">
    <property type="entry name" value="COPI_C"/>
    <property type="match status" value="1"/>
</dbReference>
<evidence type="ECO:0000256" key="8">
    <source>
        <dbReference type="ARBA" id="ARBA00023034"/>
    </source>
</evidence>
<feature type="domain" description="COPA/B second beta-propeller" evidence="12">
    <location>
        <begin position="382"/>
        <end position="608"/>
    </location>
</feature>
<evidence type="ECO:0000256" key="9">
    <source>
        <dbReference type="ARBA" id="ARBA00023136"/>
    </source>
</evidence>
<dbReference type="PIRSF" id="PIRSF003354">
    <property type="entry name" value="Coatomer_alpha_subunit"/>
    <property type="match status" value="1"/>
</dbReference>
<dbReference type="Proteomes" id="UP001362899">
    <property type="component" value="Unassembled WGS sequence"/>
</dbReference>
<dbReference type="InterPro" id="IPR010714">
    <property type="entry name" value="Coatomer_asu_C"/>
</dbReference>
<dbReference type="PANTHER" id="PTHR19876">
    <property type="entry name" value="COATOMER"/>
    <property type="match status" value="1"/>
</dbReference>
<dbReference type="InterPro" id="IPR001680">
    <property type="entry name" value="WD40_rpt"/>
</dbReference>
<dbReference type="GO" id="GO:0005198">
    <property type="term" value="F:structural molecule activity"/>
    <property type="evidence" value="ECO:0007669"/>
    <property type="project" value="InterPro"/>
</dbReference>
<comment type="caution">
    <text evidence="15">The sequence shown here is derived from an EMBL/GenBank/DDBJ whole genome shotgun (WGS) entry which is preliminary data.</text>
</comment>
<dbReference type="InterPro" id="IPR015943">
    <property type="entry name" value="WD40/YVTN_repeat-like_dom_sf"/>
</dbReference>
<dbReference type="Pfam" id="PF23953">
    <property type="entry name" value="TPR_COPA_B"/>
    <property type="match status" value="1"/>
</dbReference>
<dbReference type="CDD" id="cd22948">
    <property type="entry name" value="Coatomer_WDAD_alpha"/>
    <property type="match status" value="1"/>
</dbReference>
<dbReference type="SUPFAM" id="SSF50978">
    <property type="entry name" value="WD40 repeat-like"/>
    <property type="match status" value="1"/>
</dbReference>
<dbReference type="GO" id="GO:0030126">
    <property type="term" value="C:COPI vesicle coat"/>
    <property type="evidence" value="ECO:0007669"/>
    <property type="project" value="UniProtKB-UniRule"/>
</dbReference>
<keyword evidence="6 10" id="KW-0931">ER-Golgi transport</keyword>
<evidence type="ECO:0000256" key="11">
    <source>
        <dbReference type="PROSITE-ProRule" id="PRU00221"/>
    </source>
</evidence>
<feature type="repeat" description="WD" evidence="11">
    <location>
        <begin position="49"/>
        <end position="90"/>
    </location>
</feature>
<keyword evidence="7 10" id="KW-0653">Protein transport</keyword>
<reference evidence="15 16" key="1">
    <citation type="journal article" date="2023" name="Elife">
        <title>Identification of key yeast species and microbe-microbe interactions impacting larval growth of Drosophila in the wild.</title>
        <authorList>
            <person name="Mure A."/>
            <person name="Sugiura Y."/>
            <person name="Maeda R."/>
            <person name="Honda K."/>
            <person name="Sakurai N."/>
            <person name="Takahashi Y."/>
            <person name="Watada M."/>
            <person name="Katoh T."/>
            <person name="Gotoh A."/>
            <person name="Gotoh Y."/>
            <person name="Taniguchi I."/>
            <person name="Nakamura K."/>
            <person name="Hayashi T."/>
            <person name="Katayama T."/>
            <person name="Uemura T."/>
            <person name="Hattori Y."/>
        </authorList>
    </citation>
    <scope>NUCLEOTIDE SEQUENCE [LARGE SCALE GENOMIC DNA]</scope>
    <source>
        <strain evidence="15 16">SB-73</strain>
    </source>
</reference>
<evidence type="ECO:0000313" key="16">
    <source>
        <dbReference type="Proteomes" id="UP001362899"/>
    </source>
</evidence>
<comment type="function">
    <text evidence="10">The coatomer is a cytosolic protein complex that binds to dilysine motifs and reversibly associates with Golgi non-clathrin-coated vesicles, which further mediate biosynthetic protein transport from the ER, via the Golgi up to the trans Golgi network.</text>
</comment>
<evidence type="ECO:0000259" key="12">
    <source>
        <dbReference type="Pfam" id="PF04053"/>
    </source>
</evidence>
<dbReference type="InterPro" id="IPR047312">
    <property type="entry name" value="Coatomer_alpha_WD-assoc_reg"/>
</dbReference>
<name>A0AAV5RNH4_STABA</name>
<keyword evidence="16" id="KW-1185">Reference proteome</keyword>
<feature type="domain" description="Coatomer alpha subunit C-terminal" evidence="13">
    <location>
        <begin position="875"/>
        <end position="1204"/>
    </location>
</feature>